<keyword evidence="2" id="KW-1185">Reference proteome</keyword>
<comment type="caution">
    <text evidence="1">The sequence shown here is derived from an EMBL/GenBank/DDBJ whole genome shotgun (WGS) entry which is preliminary data.</text>
</comment>
<protein>
    <submittedName>
        <fullName evidence="1">Uncharacterized protein</fullName>
    </submittedName>
</protein>
<dbReference type="EMBL" id="LDRX01000284">
    <property type="protein sequence ID" value="KTS70393.1"/>
    <property type="molecule type" value="Genomic_DNA"/>
</dbReference>
<organism evidence="1 2">
    <name type="scientific">Paenibacillus jamilae</name>
    <dbReference type="NCBI Taxonomy" id="114136"/>
    <lineage>
        <taxon>Bacteria</taxon>
        <taxon>Bacillati</taxon>
        <taxon>Bacillota</taxon>
        <taxon>Bacilli</taxon>
        <taxon>Bacillales</taxon>
        <taxon>Paenibacillaceae</taxon>
        <taxon>Paenibacillus</taxon>
    </lineage>
</organism>
<accession>A0ACC4ZN34</accession>
<sequence>RARRIGRDAAIGQARQQMAERAEFAQDGGDRPAHQRAVAIGQRFQAGMRAGAVGLIIECAVLVQHAVEDVGRDAARRETGDFGRNCKS</sequence>
<feature type="non-terminal residue" evidence="1">
    <location>
        <position position="1"/>
    </location>
</feature>
<gene>
    <name evidence="1" type="ORF">NS115_24815</name>
</gene>
<dbReference type="Proteomes" id="UP000074866">
    <property type="component" value="Unassembled WGS sequence"/>
</dbReference>
<proteinExistence type="predicted"/>
<reference evidence="1 2" key="1">
    <citation type="journal article" date="2016" name="Front. Microbiol.">
        <title>Genomic Resource of Rice Seed Associated Bacteria.</title>
        <authorList>
            <person name="Midha S."/>
            <person name="Bansal K."/>
            <person name="Sharma S."/>
            <person name="Kumar N."/>
            <person name="Patil P.P."/>
            <person name="Chaudhry V."/>
            <person name="Patil P.B."/>
        </authorList>
    </citation>
    <scope>NUCLEOTIDE SEQUENCE [LARGE SCALE GENOMIC DNA]</scope>
    <source>
        <strain evidence="1 2">NS115</strain>
    </source>
</reference>
<name>A0ACC4ZN34_9BACL</name>
<evidence type="ECO:0000313" key="2">
    <source>
        <dbReference type="Proteomes" id="UP000074866"/>
    </source>
</evidence>
<evidence type="ECO:0000313" key="1">
    <source>
        <dbReference type="EMBL" id="KTS70393.1"/>
    </source>
</evidence>